<protein>
    <submittedName>
        <fullName evidence="1">Uncharacterized protein</fullName>
    </submittedName>
</protein>
<keyword evidence="2" id="KW-1185">Reference proteome</keyword>
<comment type="caution">
    <text evidence="1">The sequence shown here is derived from an EMBL/GenBank/DDBJ whole genome shotgun (WGS) entry which is preliminary data.</text>
</comment>
<organism evidence="1 2">
    <name type="scientific">Chaenocephalus aceratus</name>
    <name type="common">Blackfin icefish</name>
    <name type="synonym">Chaenichthys aceratus</name>
    <dbReference type="NCBI Taxonomy" id="36190"/>
    <lineage>
        <taxon>Eukaryota</taxon>
        <taxon>Metazoa</taxon>
        <taxon>Chordata</taxon>
        <taxon>Craniata</taxon>
        <taxon>Vertebrata</taxon>
        <taxon>Euteleostomi</taxon>
        <taxon>Actinopterygii</taxon>
        <taxon>Neopterygii</taxon>
        <taxon>Teleostei</taxon>
        <taxon>Neoteleostei</taxon>
        <taxon>Acanthomorphata</taxon>
        <taxon>Eupercaria</taxon>
        <taxon>Perciformes</taxon>
        <taxon>Notothenioidei</taxon>
        <taxon>Channichthyidae</taxon>
        <taxon>Chaenocephalus</taxon>
    </lineage>
</organism>
<accession>A0ACB9Y1H4</accession>
<evidence type="ECO:0000313" key="2">
    <source>
        <dbReference type="Proteomes" id="UP001057452"/>
    </source>
</evidence>
<reference evidence="1" key="1">
    <citation type="submission" date="2022-05" db="EMBL/GenBank/DDBJ databases">
        <title>Chromosome-level genome of Chaenocephalus aceratus.</title>
        <authorList>
            <person name="Park H."/>
        </authorList>
    </citation>
    <scope>NUCLEOTIDE SEQUENCE</scope>
    <source>
        <strain evidence="1">KU_202001</strain>
    </source>
</reference>
<name>A0ACB9Y1H4_CHAAC</name>
<dbReference type="EMBL" id="CM043785">
    <property type="protein sequence ID" value="KAI4833398.1"/>
    <property type="molecule type" value="Genomic_DNA"/>
</dbReference>
<proteinExistence type="predicted"/>
<dbReference type="Proteomes" id="UP001057452">
    <property type="component" value="Chromosome 1"/>
</dbReference>
<evidence type="ECO:0000313" key="1">
    <source>
        <dbReference type="EMBL" id="KAI4833398.1"/>
    </source>
</evidence>
<gene>
    <name evidence="1" type="ORF">KUCAC02_016304</name>
</gene>
<sequence>MSSDDFQTKYSSVMESMLKAAIAETTKLFETMVDELKVEISKMKTENEELKTRCWQFEIERNERTVFIVSGESEPPPGPSDGSEKRDQAIQCDIVPSRIMLVEQCPPVNHQEIENTLHDHNYEGTTQMAFIVVKQEDSYDPESHSVVKQEEVEQMVVCGQVSGDQPDSPQASACATEIGGRLVNQESSTGEIPTPQEETPVALEQPCLGSNGGLQGAQNQLPELVTSIVFSLASINNNIEEDSEVSQNISATQGELIKTGKPQSVVAHNESEVEPLQKEQPLVVSVPCPKESKITVNEHADVTPKTTGKRICAPRKQLNKGKAFEESKSGDVEGSSQPELPVPRRRGRPPKQAKNQQQPMKENGSPTFSVPSVGTRCSSRKGKTSKPQQLSMENEKISIKTPSTESLSSIETLNPPEDQPRERCSSVTLQDAMLLVEAMNQSTVDVAAPAKTQSASHVGILQTVDEVAAEQQTPPLSVETCKAACKLAVTELSTKDLSTIEKHNDSPVNSDITPTNELQSNINFVLPKQQHKVIPSKPTISSIPLTHVAVQSIMRALQQQSSASPVTSVATSKTIKSVSRKIITIPRSLSFLKPPKIGAPSPSQPPTVVSTVVAAQKKSILPDSLTAGLLLGTPFKASVPQTTVDPASMKLVSADPSQSTTTAKDSLSGPTQQPQVTIIIPREVSAVASRLLHSQTIIPKTKQDTAKSDALVTLSSPNLISPSHELRITVNPQIASEEDPKVLFQNKSETSEPILEYPQQIDSVSELIKAPTENIPSLNASEGPVPTSVPPVITQTVAKKLSVVIRLTRLSFPISAKEAVKVSRLPTDGSSENLKEDITKEKPSSVVMSTKPSKTLVSSTELCPGLKETPVVLPVNISQMADKPKGIQEKASLSSEGRTPSEVSTPDFENSTLAPNTTPTENKSSADIMQLTPIATEDMSTPHSWMTKAQFLAQLAVTPVTKDPTKASSEDSLDATASSEDTITGDKKRFHKKSILDKLQSHLKTRLQTQRSKINPCKETIRPINLRLKNDPANKKTKKSIFLMPKDSGLVKDVTSPAKKSVYPVPCIPRRSGQSGASVGSKRTFSDPLVSSKRFKATRESTPLTRRSAGVDVGSTTKKSTSLSPRMSSFTKQSASSKTDKSTSMGPRKSISMKESASPKNRKSTSVSPRKSSLSKQSDSSKTDKSPSMGPKKSISMKESASPKNRKSTSVSPRKSSLSNQSASSKMDKSTSLSPRKSISIKESASPKKTRSTSTSPIKGSSPNESVGSKRLTAFLCVLGGLVQLEMALAIKVLKPLLWTQRGLL</sequence>